<evidence type="ECO:0000256" key="8">
    <source>
        <dbReference type="ARBA" id="ARBA00022989"/>
    </source>
</evidence>
<protein>
    <submittedName>
        <fullName evidence="13">RING zinc finger domain superfamily</fullName>
    </submittedName>
</protein>
<feature type="transmembrane region" description="Helical" evidence="11">
    <location>
        <begin position="235"/>
        <end position="253"/>
    </location>
</feature>
<dbReference type="OrthoDB" id="515460at2759"/>
<accession>A0A2P6TNY7</accession>
<evidence type="ECO:0000256" key="2">
    <source>
        <dbReference type="ARBA" id="ARBA00022679"/>
    </source>
</evidence>
<evidence type="ECO:0000256" key="7">
    <source>
        <dbReference type="ARBA" id="ARBA00022833"/>
    </source>
</evidence>
<keyword evidence="7" id="KW-0862">Zinc</keyword>
<dbReference type="GO" id="GO:0016020">
    <property type="term" value="C:membrane"/>
    <property type="evidence" value="ECO:0007669"/>
    <property type="project" value="UniProtKB-SubCell"/>
</dbReference>
<keyword evidence="2" id="KW-0808">Transferase</keyword>
<keyword evidence="8 11" id="KW-1133">Transmembrane helix</keyword>
<evidence type="ECO:0000259" key="12">
    <source>
        <dbReference type="PROSITE" id="PS51292"/>
    </source>
</evidence>
<dbReference type="Proteomes" id="UP000239899">
    <property type="component" value="Unassembled WGS sequence"/>
</dbReference>
<dbReference type="SUPFAM" id="SSF57850">
    <property type="entry name" value="RING/U-box"/>
    <property type="match status" value="1"/>
</dbReference>
<keyword evidence="4" id="KW-0479">Metal-binding</keyword>
<dbReference type="CDD" id="cd16495">
    <property type="entry name" value="RING_CH-C4HC3_MARCH"/>
    <property type="match status" value="1"/>
</dbReference>
<organism evidence="13 14">
    <name type="scientific">Chlorella sorokiniana</name>
    <name type="common">Freshwater green alga</name>
    <dbReference type="NCBI Taxonomy" id="3076"/>
    <lineage>
        <taxon>Eukaryota</taxon>
        <taxon>Viridiplantae</taxon>
        <taxon>Chlorophyta</taxon>
        <taxon>core chlorophytes</taxon>
        <taxon>Trebouxiophyceae</taxon>
        <taxon>Chlorellales</taxon>
        <taxon>Chlorellaceae</taxon>
        <taxon>Chlorella clade</taxon>
        <taxon>Chlorella</taxon>
    </lineage>
</organism>
<evidence type="ECO:0000256" key="6">
    <source>
        <dbReference type="ARBA" id="ARBA00022786"/>
    </source>
</evidence>
<dbReference type="PROSITE" id="PS51292">
    <property type="entry name" value="ZF_RING_CH"/>
    <property type="match status" value="1"/>
</dbReference>
<evidence type="ECO:0000256" key="4">
    <source>
        <dbReference type="ARBA" id="ARBA00022723"/>
    </source>
</evidence>
<dbReference type="Pfam" id="PF12906">
    <property type="entry name" value="RINGv"/>
    <property type="match status" value="1"/>
</dbReference>
<sequence>MQTQQRRRGSLRARQPAPVAASGGGSGTTGLGQAADSAAAATCRICWTEADGEEGGVLLSPCRCTGSQRYVHQRCLAAWMTAVAERRGVHAARRCSVCQARYVGLPRELRLREAPGQYLRRHAEALLASRAGVAASYYGACGLLFAVASALHGAFTSVRRVHGLMVLSMTAPLDAVRGMLPYVLPSVATEALVSGDWQLPLMAVGRALQGMAVFHAGCQAEAAVLARWATLSPPVAVLAATAAVLVKYIGGLVEWINLSLLLLFGGLGLGFVRGLGRAAVAPFHWAAKAAAALGQAALAAGSMLAGRSRGRKASKT</sequence>
<dbReference type="InterPro" id="IPR011016">
    <property type="entry name" value="Znf_RING-CH"/>
</dbReference>
<evidence type="ECO:0000256" key="1">
    <source>
        <dbReference type="ARBA" id="ARBA00004141"/>
    </source>
</evidence>
<evidence type="ECO:0000256" key="9">
    <source>
        <dbReference type="ARBA" id="ARBA00023136"/>
    </source>
</evidence>
<feature type="compositionally biased region" description="Basic residues" evidence="10">
    <location>
        <begin position="1"/>
        <end position="11"/>
    </location>
</feature>
<evidence type="ECO:0000313" key="13">
    <source>
        <dbReference type="EMBL" id="PRW51038.1"/>
    </source>
</evidence>
<comment type="subcellular location">
    <subcellularLocation>
        <location evidence="1">Membrane</location>
        <topology evidence="1">Multi-pass membrane protein</topology>
    </subcellularLocation>
</comment>
<feature type="region of interest" description="Disordered" evidence="10">
    <location>
        <begin position="1"/>
        <end position="31"/>
    </location>
</feature>
<name>A0A2P6TNY7_CHLSO</name>
<keyword evidence="5" id="KW-0863">Zinc-finger</keyword>
<feature type="transmembrane region" description="Helical" evidence="11">
    <location>
        <begin position="285"/>
        <end position="305"/>
    </location>
</feature>
<evidence type="ECO:0000313" key="14">
    <source>
        <dbReference type="Proteomes" id="UP000239899"/>
    </source>
</evidence>
<dbReference type="STRING" id="3076.A0A2P6TNY7"/>
<feature type="transmembrane region" description="Helical" evidence="11">
    <location>
        <begin position="135"/>
        <end position="155"/>
    </location>
</feature>
<dbReference type="GO" id="GO:0008270">
    <property type="term" value="F:zinc ion binding"/>
    <property type="evidence" value="ECO:0007669"/>
    <property type="project" value="UniProtKB-KW"/>
</dbReference>
<keyword evidence="14" id="KW-1185">Reference proteome</keyword>
<feature type="domain" description="RING-CH-type" evidence="12">
    <location>
        <begin position="35"/>
        <end position="105"/>
    </location>
</feature>
<dbReference type="EMBL" id="LHPG02000010">
    <property type="protein sequence ID" value="PRW51038.1"/>
    <property type="molecule type" value="Genomic_DNA"/>
</dbReference>
<evidence type="ECO:0000256" key="3">
    <source>
        <dbReference type="ARBA" id="ARBA00022692"/>
    </source>
</evidence>
<dbReference type="SMART" id="SM00744">
    <property type="entry name" value="RINGv"/>
    <property type="match status" value="1"/>
</dbReference>
<dbReference type="InterPro" id="IPR013083">
    <property type="entry name" value="Znf_RING/FYVE/PHD"/>
</dbReference>
<dbReference type="GO" id="GO:0016740">
    <property type="term" value="F:transferase activity"/>
    <property type="evidence" value="ECO:0007669"/>
    <property type="project" value="UniProtKB-KW"/>
</dbReference>
<evidence type="ECO:0000256" key="10">
    <source>
        <dbReference type="SAM" id="MobiDB-lite"/>
    </source>
</evidence>
<keyword evidence="3 11" id="KW-0812">Transmembrane</keyword>
<keyword evidence="9 11" id="KW-0472">Membrane</keyword>
<evidence type="ECO:0000256" key="11">
    <source>
        <dbReference type="SAM" id="Phobius"/>
    </source>
</evidence>
<feature type="transmembrane region" description="Helical" evidence="11">
    <location>
        <begin position="260"/>
        <end position="279"/>
    </location>
</feature>
<comment type="caution">
    <text evidence="13">The sequence shown here is derived from an EMBL/GenBank/DDBJ whole genome shotgun (WGS) entry which is preliminary data.</text>
</comment>
<gene>
    <name evidence="13" type="ORF">C2E21_5368</name>
</gene>
<dbReference type="PANTHER" id="PTHR46065:SF3">
    <property type="entry name" value="FI20425P1"/>
    <property type="match status" value="1"/>
</dbReference>
<dbReference type="PANTHER" id="PTHR46065">
    <property type="entry name" value="E3 UBIQUITIN-PROTEIN LIGASE MARCH 2/3 FAMILY MEMBER"/>
    <property type="match status" value="1"/>
</dbReference>
<dbReference type="AlphaFoldDB" id="A0A2P6TNY7"/>
<evidence type="ECO:0000256" key="5">
    <source>
        <dbReference type="ARBA" id="ARBA00022771"/>
    </source>
</evidence>
<reference evidence="13 14" key="1">
    <citation type="journal article" date="2018" name="Plant J.">
        <title>Genome sequences of Chlorella sorokiniana UTEX 1602 and Micractinium conductrix SAG 241.80: implications to maltose excretion by a green alga.</title>
        <authorList>
            <person name="Arriola M.B."/>
            <person name="Velmurugan N."/>
            <person name="Zhang Y."/>
            <person name="Plunkett M.H."/>
            <person name="Hondzo H."/>
            <person name="Barney B.M."/>
        </authorList>
    </citation>
    <scope>NUCLEOTIDE SEQUENCE [LARGE SCALE GENOMIC DNA]</scope>
    <source>
        <strain evidence="14">UTEX 1602</strain>
    </source>
</reference>
<keyword evidence="6" id="KW-0833">Ubl conjugation pathway</keyword>
<proteinExistence type="predicted"/>
<dbReference type="Gene3D" id="3.30.40.10">
    <property type="entry name" value="Zinc/RING finger domain, C3HC4 (zinc finger)"/>
    <property type="match status" value="1"/>
</dbReference>